<reference evidence="1" key="1">
    <citation type="submission" date="2014-11" db="EMBL/GenBank/DDBJ databases">
        <authorList>
            <person name="Amaro Gonzalez C."/>
        </authorList>
    </citation>
    <scope>NUCLEOTIDE SEQUENCE</scope>
</reference>
<protein>
    <submittedName>
        <fullName evidence="1">Uncharacterized protein</fullName>
    </submittedName>
</protein>
<name>A0A0E9U5H7_ANGAN</name>
<dbReference type="AlphaFoldDB" id="A0A0E9U5H7"/>
<dbReference type="EMBL" id="GBXM01047585">
    <property type="protein sequence ID" value="JAH60992.1"/>
    <property type="molecule type" value="Transcribed_RNA"/>
</dbReference>
<proteinExistence type="predicted"/>
<reference evidence="1" key="2">
    <citation type="journal article" date="2015" name="Fish Shellfish Immunol.">
        <title>Early steps in the European eel (Anguilla anguilla)-Vibrio vulnificus interaction in the gills: Role of the RtxA13 toxin.</title>
        <authorList>
            <person name="Callol A."/>
            <person name="Pajuelo D."/>
            <person name="Ebbesson L."/>
            <person name="Teles M."/>
            <person name="MacKenzie S."/>
            <person name="Amaro C."/>
        </authorList>
    </citation>
    <scope>NUCLEOTIDE SEQUENCE</scope>
</reference>
<accession>A0A0E9U5H7</accession>
<organism evidence="1">
    <name type="scientific">Anguilla anguilla</name>
    <name type="common">European freshwater eel</name>
    <name type="synonym">Muraena anguilla</name>
    <dbReference type="NCBI Taxonomy" id="7936"/>
    <lineage>
        <taxon>Eukaryota</taxon>
        <taxon>Metazoa</taxon>
        <taxon>Chordata</taxon>
        <taxon>Craniata</taxon>
        <taxon>Vertebrata</taxon>
        <taxon>Euteleostomi</taxon>
        <taxon>Actinopterygii</taxon>
        <taxon>Neopterygii</taxon>
        <taxon>Teleostei</taxon>
        <taxon>Anguilliformes</taxon>
        <taxon>Anguillidae</taxon>
        <taxon>Anguilla</taxon>
    </lineage>
</organism>
<sequence length="29" mass="3302">MCNNVVKLSYCTLTLDLTVVSKLWKITSK</sequence>
<evidence type="ECO:0000313" key="1">
    <source>
        <dbReference type="EMBL" id="JAH60992.1"/>
    </source>
</evidence>